<evidence type="ECO:0000256" key="4">
    <source>
        <dbReference type="ARBA" id="ARBA00023132"/>
    </source>
</evidence>
<keyword evidence="2" id="KW-0813">Transport</keyword>
<keyword evidence="5" id="KW-1133">Transmembrane helix</keyword>
<gene>
    <name evidence="7" type="ORF">QN277_020483</name>
</gene>
<dbReference type="InterPro" id="IPR000156">
    <property type="entry name" value="Ran_bind_dom"/>
</dbReference>
<reference evidence="7" key="1">
    <citation type="submission" date="2023-10" db="EMBL/GenBank/DDBJ databases">
        <title>Chromosome-level genome of the transformable northern wattle, Acacia crassicarpa.</title>
        <authorList>
            <person name="Massaro I."/>
            <person name="Sinha N.R."/>
            <person name="Poethig S."/>
            <person name="Leichty A.R."/>
        </authorList>
    </citation>
    <scope>NUCLEOTIDE SEQUENCE</scope>
    <source>
        <strain evidence="7">Acra3RX</strain>
        <tissue evidence="7">Leaf</tissue>
    </source>
</reference>
<feature type="transmembrane region" description="Helical" evidence="5">
    <location>
        <begin position="37"/>
        <end position="55"/>
    </location>
</feature>
<dbReference type="AlphaFoldDB" id="A0AAE1MS58"/>
<accession>A0AAE1MS58</accession>
<keyword evidence="2" id="KW-0509">mRNA transport</keyword>
<dbReference type="PANTHER" id="PTHR23138:SF177">
    <property type="entry name" value="RAN-BINDING PROTEIN 1 HOMOLOG B"/>
    <property type="match status" value="1"/>
</dbReference>
<protein>
    <recommendedName>
        <fullName evidence="6">RanBD1 domain-containing protein</fullName>
    </recommendedName>
</protein>
<dbReference type="GO" id="GO:0051028">
    <property type="term" value="P:mRNA transport"/>
    <property type="evidence" value="ECO:0007669"/>
    <property type="project" value="UniProtKB-KW"/>
</dbReference>
<dbReference type="SUPFAM" id="SSF50729">
    <property type="entry name" value="PH domain-like"/>
    <property type="match status" value="1"/>
</dbReference>
<dbReference type="GO" id="GO:0005737">
    <property type="term" value="C:cytoplasm"/>
    <property type="evidence" value="ECO:0007669"/>
    <property type="project" value="TreeGrafter"/>
</dbReference>
<keyword evidence="4" id="KW-0906">Nuclear pore complex</keyword>
<dbReference type="EMBL" id="JAWXYG010000005">
    <property type="protein sequence ID" value="KAK4271853.1"/>
    <property type="molecule type" value="Genomic_DNA"/>
</dbReference>
<evidence type="ECO:0000313" key="7">
    <source>
        <dbReference type="EMBL" id="KAK4271853.1"/>
    </source>
</evidence>
<comment type="subcellular location">
    <subcellularLocation>
        <location evidence="1">Nucleus</location>
        <location evidence="1">Nuclear pore complex</location>
    </subcellularLocation>
</comment>
<organism evidence="7 8">
    <name type="scientific">Acacia crassicarpa</name>
    <name type="common">northern wattle</name>
    <dbReference type="NCBI Taxonomy" id="499986"/>
    <lineage>
        <taxon>Eukaryota</taxon>
        <taxon>Viridiplantae</taxon>
        <taxon>Streptophyta</taxon>
        <taxon>Embryophyta</taxon>
        <taxon>Tracheophyta</taxon>
        <taxon>Spermatophyta</taxon>
        <taxon>Magnoliopsida</taxon>
        <taxon>eudicotyledons</taxon>
        <taxon>Gunneridae</taxon>
        <taxon>Pentapetalae</taxon>
        <taxon>rosids</taxon>
        <taxon>fabids</taxon>
        <taxon>Fabales</taxon>
        <taxon>Fabaceae</taxon>
        <taxon>Caesalpinioideae</taxon>
        <taxon>mimosoid clade</taxon>
        <taxon>Acacieae</taxon>
        <taxon>Acacia</taxon>
    </lineage>
</organism>
<evidence type="ECO:0000313" key="8">
    <source>
        <dbReference type="Proteomes" id="UP001293593"/>
    </source>
</evidence>
<proteinExistence type="predicted"/>
<keyword evidence="8" id="KW-1185">Reference proteome</keyword>
<keyword evidence="4" id="KW-0539">Nucleus</keyword>
<sequence length="128" mass="15019">MSSDDPKHHEDEEVAITTGEEDEDHVLDLDTFVCHLFLFWFLVLICFWDEIRAYLVDCKNSKFYRLDKDGNQWKERGVGTVKFLKHKVTGKVRLVMRPSKTLQIYPDHFIVLSMTVQEHVGNKKSCVC</sequence>
<keyword evidence="4" id="KW-0653">Protein transport</keyword>
<keyword evidence="5" id="KW-0812">Transmembrane</keyword>
<dbReference type="GO" id="GO:0005643">
    <property type="term" value="C:nuclear pore"/>
    <property type="evidence" value="ECO:0007669"/>
    <property type="project" value="UniProtKB-SubCell"/>
</dbReference>
<dbReference type="Pfam" id="PF00638">
    <property type="entry name" value="Ran_BP1"/>
    <property type="match status" value="1"/>
</dbReference>
<dbReference type="PANTHER" id="PTHR23138">
    <property type="entry name" value="RAN BINDING PROTEIN"/>
    <property type="match status" value="1"/>
</dbReference>
<name>A0AAE1MS58_9FABA</name>
<dbReference type="Gene3D" id="2.30.29.30">
    <property type="entry name" value="Pleckstrin-homology domain (PH domain)/Phosphotyrosine-binding domain (PTB)"/>
    <property type="match status" value="1"/>
</dbReference>
<dbReference type="InterPro" id="IPR011993">
    <property type="entry name" value="PH-like_dom_sf"/>
</dbReference>
<evidence type="ECO:0000256" key="2">
    <source>
        <dbReference type="ARBA" id="ARBA00022816"/>
    </source>
</evidence>
<dbReference type="PROSITE" id="PS50196">
    <property type="entry name" value="RANBD1"/>
    <property type="match status" value="1"/>
</dbReference>
<evidence type="ECO:0000256" key="5">
    <source>
        <dbReference type="SAM" id="Phobius"/>
    </source>
</evidence>
<comment type="caution">
    <text evidence="7">The sequence shown here is derived from an EMBL/GenBank/DDBJ whole genome shotgun (WGS) entry which is preliminary data.</text>
</comment>
<dbReference type="GO" id="GO:0015031">
    <property type="term" value="P:protein transport"/>
    <property type="evidence" value="ECO:0007669"/>
    <property type="project" value="UniProtKB-KW"/>
</dbReference>
<dbReference type="SMART" id="SM00160">
    <property type="entry name" value="RanBD"/>
    <property type="match status" value="1"/>
</dbReference>
<dbReference type="GO" id="GO:0005096">
    <property type="term" value="F:GTPase activator activity"/>
    <property type="evidence" value="ECO:0007669"/>
    <property type="project" value="TreeGrafter"/>
</dbReference>
<dbReference type="Proteomes" id="UP001293593">
    <property type="component" value="Unassembled WGS sequence"/>
</dbReference>
<dbReference type="InterPro" id="IPR045255">
    <property type="entry name" value="RanBP1-like"/>
</dbReference>
<feature type="domain" description="RanBD1" evidence="6">
    <location>
        <begin position="60"/>
        <end position="125"/>
    </location>
</feature>
<evidence type="ECO:0000259" key="6">
    <source>
        <dbReference type="PROSITE" id="PS50196"/>
    </source>
</evidence>
<evidence type="ECO:0000256" key="1">
    <source>
        <dbReference type="ARBA" id="ARBA00004567"/>
    </source>
</evidence>
<keyword evidence="3" id="KW-0811">Translocation</keyword>
<evidence type="ECO:0000256" key="3">
    <source>
        <dbReference type="ARBA" id="ARBA00023010"/>
    </source>
</evidence>
<keyword evidence="5" id="KW-0472">Membrane</keyword>